<dbReference type="PANTHER" id="PTHR37423:SF2">
    <property type="entry name" value="MEMBRANE-BOUND LYTIC MUREIN TRANSGLYCOSYLASE C"/>
    <property type="match status" value="1"/>
</dbReference>
<feature type="domain" description="Transglycosylase SLT" evidence="2">
    <location>
        <begin position="159"/>
        <end position="252"/>
    </location>
</feature>
<sequence>MPVCGAAWAEVEADPVPVPVQKTPTENLLATLIRDEASAYENGEGVPRDGARAAELYCKAARMGDAQSQYNLGWMYSNGRGVERSDATAAFFFHAAAEQGWPQAIRMLRTVGGPSSELPECMRPPAAVPVAAAGRVVPPVDLVVPANAPAHIVEIAKNTAVEMKVQPQLVLAIIEAESNFNTAALSPKNAKGLMQLIPETAARFNVSRPYDPAQNIRGGVSYLRWLLAYFEGDVALVAAAYNAGEGAVNRYRGVPPYAETLAYVAKVLRRVGATSIPFDGAATEVSPQMRQIRAARR</sequence>
<dbReference type="SUPFAM" id="SSF81901">
    <property type="entry name" value="HCP-like"/>
    <property type="match status" value="1"/>
</dbReference>
<dbReference type="InterPro" id="IPR011990">
    <property type="entry name" value="TPR-like_helical_dom_sf"/>
</dbReference>
<dbReference type="PANTHER" id="PTHR37423">
    <property type="entry name" value="SOLUBLE LYTIC MUREIN TRANSGLYCOSYLASE-RELATED"/>
    <property type="match status" value="1"/>
</dbReference>
<dbReference type="Gene3D" id="1.25.40.10">
    <property type="entry name" value="Tetratricopeptide repeat domain"/>
    <property type="match status" value="1"/>
</dbReference>
<dbReference type="InterPro" id="IPR006597">
    <property type="entry name" value="Sel1-like"/>
</dbReference>
<dbReference type="AlphaFoldDB" id="A0A1W6LIF7"/>
<reference evidence="3 4" key="1">
    <citation type="submission" date="2016-04" db="EMBL/GenBank/DDBJ databases">
        <title>Complete genome sequence of natural rubber-degrading, novel Gram-negative bacterium, Rhizobacter gummiphilus strain NS21.</title>
        <authorList>
            <person name="Tabata M."/>
            <person name="Kasai D."/>
            <person name="Fukuda M."/>
        </authorList>
    </citation>
    <scope>NUCLEOTIDE SEQUENCE [LARGE SCALE GENOMIC DNA]</scope>
    <source>
        <strain evidence="3 4">NS21</strain>
    </source>
</reference>
<dbReference type="Gene3D" id="1.10.530.10">
    <property type="match status" value="1"/>
</dbReference>
<dbReference type="Proteomes" id="UP000193427">
    <property type="component" value="Chromosome"/>
</dbReference>
<dbReference type="SUPFAM" id="SSF53955">
    <property type="entry name" value="Lysozyme-like"/>
    <property type="match status" value="1"/>
</dbReference>
<dbReference type="STRING" id="946333.A4W93_25260"/>
<evidence type="ECO:0000313" key="3">
    <source>
        <dbReference type="EMBL" id="ARN24051.1"/>
    </source>
</evidence>
<organism evidence="3 4">
    <name type="scientific">Piscinibacter gummiphilus</name>
    <dbReference type="NCBI Taxonomy" id="946333"/>
    <lineage>
        <taxon>Bacteria</taxon>
        <taxon>Pseudomonadati</taxon>
        <taxon>Pseudomonadota</taxon>
        <taxon>Betaproteobacteria</taxon>
        <taxon>Burkholderiales</taxon>
        <taxon>Sphaerotilaceae</taxon>
        <taxon>Piscinibacter</taxon>
    </lineage>
</organism>
<proteinExistence type="inferred from homology"/>
<dbReference type="KEGG" id="rgu:A4W93_25260"/>
<dbReference type="Pfam" id="PF08238">
    <property type="entry name" value="Sel1"/>
    <property type="match status" value="2"/>
</dbReference>
<evidence type="ECO:0000313" key="4">
    <source>
        <dbReference type="Proteomes" id="UP000193427"/>
    </source>
</evidence>
<dbReference type="SMART" id="SM00671">
    <property type="entry name" value="SEL1"/>
    <property type="match status" value="2"/>
</dbReference>
<evidence type="ECO:0000256" key="1">
    <source>
        <dbReference type="ARBA" id="ARBA00007734"/>
    </source>
</evidence>
<keyword evidence="4" id="KW-1185">Reference proteome</keyword>
<dbReference type="EMBL" id="CP015118">
    <property type="protein sequence ID" value="ARN24051.1"/>
    <property type="molecule type" value="Genomic_DNA"/>
</dbReference>
<dbReference type="InterPro" id="IPR008258">
    <property type="entry name" value="Transglycosylase_SLT_dom_1"/>
</dbReference>
<evidence type="ECO:0000259" key="2">
    <source>
        <dbReference type="Pfam" id="PF01464"/>
    </source>
</evidence>
<name>A0A1W6LIF7_9BURK</name>
<protein>
    <submittedName>
        <fullName evidence="3">Lytic transglycosylase</fullName>
    </submittedName>
</protein>
<accession>A0A1W6LIF7</accession>
<dbReference type="InterPro" id="IPR023346">
    <property type="entry name" value="Lysozyme-like_dom_sf"/>
</dbReference>
<dbReference type="OrthoDB" id="9815002at2"/>
<dbReference type="CDD" id="cd00254">
    <property type="entry name" value="LT-like"/>
    <property type="match status" value="1"/>
</dbReference>
<comment type="similarity">
    <text evidence="1">Belongs to the transglycosylase Slt family.</text>
</comment>
<dbReference type="Pfam" id="PF01464">
    <property type="entry name" value="SLT"/>
    <property type="match status" value="1"/>
</dbReference>
<gene>
    <name evidence="3" type="ORF">A4W93_25260</name>
</gene>